<name>A0AAD7HBP6_9AGAR</name>
<proteinExistence type="predicted"/>
<protein>
    <recommendedName>
        <fullName evidence="3">Zn(2)-C6 fungal-type domain-containing protein</fullName>
    </recommendedName>
</protein>
<dbReference type="Proteomes" id="UP001215598">
    <property type="component" value="Unassembled WGS sequence"/>
</dbReference>
<evidence type="ECO:0008006" key="3">
    <source>
        <dbReference type="Google" id="ProtNLM"/>
    </source>
</evidence>
<reference evidence="1" key="1">
    <citation type="submission" date="2023-03" db="EMBL/GenBank/DDBJ databases">
        <title>Massive genome expansion in bonnet fungi (Mycena s.s.) driven by repeated elements and novel gene families across ecological guilds.</title>
        <authorList>
            <consortium name="Lawrence Berkeley National Laboratory"/>
            <person name="Harder C.B."/>
            <person name="Miyauchi S."/>
            <person name="Viragh M."/>
            <person name="Kuo A."/>
            <person name="Thoen E."/>
            <person name="Andreopoulos B."/>
            <person name="Lu D."/>
            <person name="Skrede I."/>
            <person name="Drula E."/>
            <person name="Henrissat B."/>
            <person name="Morin E."/>
            <person name="Kohler A."/>
            <person name="Barry K."/>
            <person name="LaButti K."/>
            <person name="Morin E."/>
            <person name="Salamov A."/>
            <person name="Lipzen A."/>
            <person name="Mereny Z."/>
            <person name="Hegedus B."/>
            <person name="Baldrian P."/>
            <person name="Stursova M."/>
            <person name="Weitz H."/>
            <person name="Taylor A."/>
            <person name="Grigoriev I.V."/>
            <person name="Nagy L.G."/>
            <person name="Martin F."/>
            <person name="Kauserud H."/>
        </authorList>
    </citation>
    <scope>NUCLEOTIDE SEQUENCE</scope>
    <source>
        <strain evidence="1">CBHHK182m</strain>
    </source>
</reference>
<evidence type="ECO:0000313" key="2">
    <source>
        <dbReference type="Proteomes" id="UP001215598"/>
    </source>
</evidence>
<gene>
    <name evidence="1" type="ORF">B0H16DRAFT_1701293</name>
</gene>
<sequence length="334" mass="37381">MPDASTMLLQRIWLAASEPANIQYPFTLVKAAFIWSRSIGMHAAVAELERESRRCVRGDQTSPAPCERCNQRGFKCKYVGVGEELQPAKAGLRTEEISTSSTTSSVEAEEFLEEFNNYVQCFLGLVFPTQPQPYPLFPSPYLPSGEEEEWFPRDDSLVYGSSPRGDVTHNQVSTGYPNFRDPDREFTMSACRSSTYADTPYQSITSPQKSVPSIRWFWHLPKFLWLSGTYGTNGRCQTYVGEKAPGLTEQIIRHPGKGSIYAGSIQTTVLRRCKLGAENPKAVNDSPQSTPEFRELVKTRRAKCPYNHSDRGALGHGRPPIQSFGEIQGIYGTE</sequence>
<comment type="caution">
    <text evidence="1">The sequence shown here is derived from an EMBL/GenBank/DDBJ whole genome shotgun (WGS) entry which is preliminary data.</text>
</comment>
<dbReference type="EMBL" id="JARKIB010000289">
    <property type="protein sequence ID" value="KAJ7716611.1"/>
    <property type="molecule type" value="Genomic_DNA"/>
</dbReference>
<evidence type="ECO:0000313" key="1">
    <source>
        <dbReference type="EMBL" id="KAJ7716611.1"/>
    </source>
</evidence>
<dbReference type="AlphaFoldDB" id="A0AAD7HBP6"/>
<keyword evidence="2" id="KW-1185">Reference proteome</keyword>
<accession>A0AAD7HBP6</accession>
<organism evidence="1 2">
    <name type="scientific">Mycena metata</name>
    <dbReference type="NCBI Taxonomy" id="1033252"/>
    <lineage>
        <taxon>Eukaryota</taxon>
        <taxon>Fungi</taxon>
        <taxon>Dikarya</taxon>
        <taxon>Basidiomycota</taxon>
        <taxon>Agaricomycotina</taxon>
        <taxon>Agaricomycetes</taxon>
        <taxon>Agaricomycetidae</taxon>
        <taxon>Agaricales</taxon>
        <taxon>Marasmiineae</taxon>
        <taxon>Mycenaceae</taxon>
        <taxon>Mycena</taxon>
    </lineage>
</organism>